<reference evidence="1 2" key="1">
    <citation type="submission" date="2017-05" db="EMBL/GenBank/DDBJ databases">
        <authorList>
            <person name="Varghese N."/>
            <person name="Submissions S."/>
        </authorList>
    </citation>
    <scope>NUCLEOTIDE SEQUENCE [LARGE SCALE GENOMIC DNA]</scope>
    <source>
        <strain evidence="1 2">DSM 28214</strain>
    </source>
</reference>
<proteinExistence type="predicted"/>
<dbReference type="EMBL" id="FXTZ01000002">
    <property type="protein sequence ID" value="SMP10799.1"/>
    <property type="molecule type" value="Genomic_DNA"/>
</dbReference>
<name>A0ABY1NIU1_9FLAO</name>
<sequence length="223" mass="26203">MDINLVLRSKIVHCSLNVENAINELLLRYLLITDKSKTKNFGNKAGISFKNKIDLLYDIDVLDKDELYIVELLMVFRNKFLHDIKYSSFTLLLDDLDSSVKNKFIKLFLDGKGENEEDYDKGFMNLYEKVVEIINSKTEEINSYSNKKIDFLKFQNYFLNTLLVESLDLSGDLNKMILGINDNDLKEQIQKRIIQFETKVNYKENIEIFNNYLNDNIVKLLLK</sequence>
<accession>A0ABY1NIU1</accession>
<keyword evidence="2" id="KW-1185">Reference proteome</keyword>
<organism evidence="1 2">
    <name type="scientific">Chryseobacterium profundimaris</name>
    <dbReference type="NCBI Taxonomy" id="1387275"/>
    <lineage>
        <taxon>Bacteria</taxon>
        <taxon>Pseudomonadati</taxon>
        <taxon>Bacteroidota</taxon>
        <taxon>Flavobacteriia</taxon>
        <taxon>Flavobacteriales</taxon>
        <taxon>Weeksellaceae</taxon>
        <taxon>Chryseobacterium group</taxon>
        <taxon>Chryseobacterium</taxon>
    </lineage>
</organism>
<dbReference type="RefSeq" id="WP_283421285.1">
    <property type="nucleotide sequence ID" value="NZ_FXTZ01000002.1"/>
</dbReference>
<gene>
    <name evidence="1" type="ORF">SAMN06264346_102240</name>
</gene>
<comment type="caution">
    <text evidence="1">The sequence shown here is derived from an EMBL/GenBank/DDBJ whole genome shotgun (WGS) entry which is preliminary data.</text>
</comment>
<dbReference type="Proteomes" id="UP001157960">
    <property type="component" value="Unassembled WGS sequence"/>
</dbReference>
<evidence type="ECO:0000313" key="1">
    <source>
        <dbReference type="EMBL" id="SMP10799.1"/>
    </source>
</evidence>
<protein>
    <submittedName>
        <fullName evidence="1">Uncharacterized protein</fullName>
    </submittedName>
</protein>
<evidence type="ECO:0000313" key="2">
    <source>
        <dbReference type="Proteomes" id="UP001157960"/>
    </source>
</evidence>
<dbReference type="Gene3D" id="1.20.120.330">
    <property type="entry name" value="Nucleotidyltransferases domain 2"/>
    <property type="match status" value="1"/>
</dbReference>